<dbReference type="AlphaFoldDB" id="A0AA41U0B3"/>
<protein>
    <submittedName>
        <fullName evidence="3">Bax inhibitor-1/YccA family protein</fullName>
    </submittedName>
</protein>
<dbReference type="PANTHER" id="PTHR41282:SF1">
    <property type="entry name" value="CONSERVED TRANSMEMBRANE PROTEIN-RELATED"/>
    <property type="match status" value="1"/>
</dbReference>
<dbReference type="InterPro" id="IPR030373">
    <property type="entry name" value="PABS_CS"/>
</dbReference>
<dbReference type="Pfam" id="PF12811">
    <property type="entry name" value="BaxI_1"/>
    <property type="match status" value="1"/>
</dbReference>
<gene>
    <name evidence="3" type="ORF">LZ495_13455</name>
</gene>
<dbReference type="Proteomes" id="UP001165378">
    <property type="component" value="Unassembled WGS sequence"/>
</dbReference>
<keyword evidence="2" id="KW-0472">Membrane</keyword>
<dbReference type="InterPro" id="IPR010539">
    <property type="entry name" value="BaxI_1-like"/>
</dbReference>
<evidence type="ECO:0000256" key="1">
    <source>
        <dbReference type="SAM" id="MobiDB-lite"/>
    </source>
</evidence>
<keyword evidence="4" id="KW-1185">Reference proteome</keyword>
<keyword evidence="2" id="KW-0812">Transmembrane</keyword>
<feature type="region of interest" description="Disordered" evidence="1">
    <location>
        <begin position="1"/>
        <end position="65"/>
    </location>
</feature>
<dbReference type="PIRSF" id="PIRSF009160">
    <property type="entry name" value="UCP009160"/>
    <property type="match status" value="1"/>
</dbReference>
<feature type="transmembrane region" description="Helical" evidence="2">
    <location>
        <begin position="281"/>
        <end position="303"/>
    </location>
</feature>
<feature type="transmembrane region" description="Helical" evidence="2">
    <location>
        <begin position="174"/>
        <end position="194"/>
    </location>
</feature>
<feature type="transmembrane region" description="Helical" evidence="2">
    <location>
        <begin position="95"/>
        <end position="116"/>
    </location>
</feature>
<dbReference type="EMBL" id="JAKFHA010000006">
    <property type="protein sequence ID" value="MCF2528225.1"/>
    <property type="molecule type" value="Genomic_DNA"/>
</dbReference>
<reference evidence="3" key="1">
    <citation type="submission" date="2022-01" db="EMBL/GenBank/DDBJ databases">
        <title>Genome-Based Taxonomic Classification of the Phylum Actinobacteria.</title>
        <authorList>
            <person name="Gao Y."/>
        </authorList>
    </citation>
    <scope>NUCLEOTIDE SEQUENCE</scope>
    <source>
        <strain evidence="3">KLBMP 8922</strain>
    </source>
</reference>
<evidence type="ECO:0000256" key="2">
    <source>
        <dbReference type="SAM" id="Phobius"/>
    </source>
</evidence>
<feature type="transmembrane region" description="Helical" evidence="2">
    <location>
        <begin position="206"/>
        <end position="230"/>
    </location>
</feature>
<feature type="transmembrane region" description="Helical" evidence="2">
    <location>
        <begin position="122"/>
        <end position="141"/>
    </location>
</feature>
<dbReference type="RefSeq" id="WP_235052396.1">
    <property type="nucleotide sequence ID" value="NZ_JAKFHA010000006.1"/>
</dbReference>
<feature type="transmembrane region" description="Helical" evidence="2">
    <location>
        <begin position="148"/>
        <end position="168"/>
    </location>
</feature>
<keyword evidence="2" id="KW-1133">Transmembrane helix</keyword>
<proteinExistence type="predicted"/>
<accession>A0AA41U0B3</accession>
<evidence type="ECO:0000313" key="3">
    <source>
        <dbReference type="EMBL" id="MCF2528225.1"/>
    </source>
</evidence>
<dbReference type="PROSITE" id="PS01330">
    <property type="entry name" value="PABS_1"/>
    <property type="match status" value="1"/>
</dbReference>
<name>A0AA41U0B3_9ACTN</name>
<feature type="transmembrane region" description="Helical" evidence="2">
    <location>
        <begin position="242"/>
        <end position="260"/>
    </location>
</feature>
<evidence type="ECO:0000313" key="4">
    <source>
        <dbReference type="Proteomes" id="UP001165378"/>
    </source>
</evidence>
<organism evidence="3 4">
    <name type="scientific">Yinghuangia soli</name>
    <dbReference type="NCBI Taxonomy" id="2908204"/>
    <lineage>
        <taxon>Bacteria</taxon>
        <taxon>Bacillati</taxon>
        <taxon>Actinomycetota</taxon>
        <taxon>Actinomycetes</taxon>
        <taxon>Kitasatosporales</taxon>
        <taxon>Streptomycetaceae</taxon>
        <taxon>Yinghuangia</taxon>
    </lineage>
</organism>
<sequence length="305" mass="32314">MRSSNPVLSRRGAFGAPQAGPQQQAPQPGAPYGQQSGANPFGGGAPYGQQQPSGGNPFGGAPQYGQPASADQLNQMYQQQSAGPLQTGRMTMDDVVAKTTMTLLTLIVFGALGWVFIPVDNLGAAVIASLIAFGVGMFVTFRRTVSPALVLAYSALQGIFLGAWSHFFELRYPGIVVQAVLGTAAVFAGMLWAYKSGRVRVTRRYARVGMAIAFAFLAMILVNLVVLLIGGGNGLGLREGPIGILFALVGIGLGAFFLSLDFNEAEQLVAVGAPEREAWRVAFGLTLSLVWIYMEIVRLLSILRD</sequence>
<comment type="caution">
    <text evidence="3">The sequence shown here is derived from an EMBL/GenBank/DDBJ whole genome shotgun (WGS) entry which is preliminary data.</text>
</comment>
<feature type="compositionally biased region" description="Low complexity" evidence="1">
    <location>
        <begin position="12"/>
        <end position="38"/>
    </location>
</feature>
<dbReference type="PANTHER" id="PTHR41282">
    <property type="entry name" value="CONSERVED TRANSMEMBRANE PROTEIN-RELATED"/>
    <property type="match status" value="1"/>
</dbReference>